<feature type="domain" description="DAGKc" evidence="1">
    <location>
        <begin position="14"/>
        <end position="146"/>
    </location>
</feature>
<name>A0ABR0IXP2_9EURO</name>
<reference evidence="2 3" key="1">
    <citation type="submission" date="2023-08" db="EMBL/GenBank/DDBJ databases">
        <title>Black Yeasts Isolated from many extreme environments.</title>
        <authorList>
            <person name="Coleine C."/>
            <person name="Stajich J.E."/>
            <person name="Selbmann L."/>
        </authorList>
    </citation>
    <scope>NUCLEOTIDE SEQUENCE [LARGE SCALE GENOMIC DNA]</scope>
    <source>
        <strain evidence="2 3">CCFEE 6328</strain>
    </source>
</reference>
<protein>
    <recommendedName>
        <fullName evidence="1">DAGKc domain-containing protein</fullName>
    </recommendedName>
</protein>
<dbReference type="Pfam" id="PF00781">
    <property type="entry name" value="DAGK_cat"/>
    <property type="match status" value="1"/>
</dbReference>
<proteinExistence type="predicted"/>
<dbReference type="Gene3D" id="3.40.50.10330">
    <property type="entry name" value="Probable inorganic polyphosphate/atp-NAD kinase, domain 1"/>
    <property type="match status" value="1"/>
</dbReference>
<accession>A0ABR0IXP2</accession>
<dbReference type="PROSITE" id="PS50146">
    <property type="entry name" value="DAGK"/>
    <property type="match status" value="1"/>
</dbReference>
<evidence type="ECO:0000259" key="1">
    <source>
        <dbReference type="PROSITE" id="PS50146"/>
    </source>
</evidence>
<dbReference type="InterPro" id="IPR017438">
    <property type="entry name" value="ATP-NAD_kinase_N"/>
</dbReference>
<dbReference type="InterPro" id="IPR050187">
    <property type="entry name" value="Lipid_Phosphate_FormReg"/>
</dbReference>
<organism evidence="2 3">
    <name type="scientific">Exophiala sideris</name>
    <dbReference type="NCBI Taxonomy" id="1016849"/>
    <lineage>
        <taxon>Eukaryota</taxon>
        <taxon>Fungi</taxon>
        <taxon>Dikarya</taxon>
        <taxon>Ascomycota</taxon>
        <taxon>Pezizomycotina</taxon>
        <taxon>Eurotiomycetes</taxon>
        <taxon>Chaetothyriomycetidae</taxon>
        <taxon>Chaetothyriales</taxon>
        <taxon>Herpotrichiellaceae</taxon>
        <taxon>Exophiala</taxon>
    </lineage>
</organism>
<gene>
    <name evidence="2" type="ORF">LTR69_010306</name>
</gene>
<comment type="caution">
    <text evidence="2">The sequence shown here is derived from an EMBL/GenBank/DDBJ whole genome shotgun (WGS) entry which is preliminary data.</text>
</comment>
<dbReference type="PANTHER" id="PTHR12358:SF108">
    <property type="entry name" value="DAGKC DOMAIN-CONTAINING PROTEIN"/>
    <property type="match status" value="1"/>
</dbReference>
<evidence type="ECO:0000313" key="2">
    <source>
        <dbReference type="EMBL" id="KAK5051280.1"/>
    </source>
</evidence>
<sequence>MATGSKDPLPPHLSPGREIHVVISIRSGHHKAQEHYDTEVKPLLDSYDIEYRTHTTTSAKSIITLTKSLFLVNATKGVKQTIILLSGDGGVVDLVDTLTGILNREHNDVRLPSIFLKPVIVLIPMGTANALAWSSKVAQDPLKVMMTGTPKSLPSFQVRFSPGAKLVTEEGQGREALADNEEDESVMYGAVVFSWGLHASLVAMSDTTEYRQHGIKRFGMAAEQLMKDEHVYKGKIKWRTGASEHVKLPTNEHSYILAVLVSNLEEHFQISPTTKPVDGALRLVYIGSEPGSEIMRILGLAYQSGKHVDDPKVTYESIESLRIEFEEDDEQFRLVCVDGKIVAVAKGGWAEVTRLPGTGMEARRVVDLASEYYFLCTLSIQETRNWRNTCHRVGLRDLEHIGRRYFFRPCLLSQTHVILLQRAASQQIDEEDNDSLTST</sequence>
<dbReference type="SUPFAM" id="SSF111331">
    <property type="entry name" value="NAD kinase/diacylglycerol kinase-like"/>
    <property type="match status" value="1"/>
</dbReference>
<dbReference type="Proteomes" id="UP001345691">
    <property type="component" value="Unassembled WGS sequence"/>
</dbReference>
<keyword evidence="3" id="KW-1185">Reference proteome</keyword>
<dbReference type="Gene3D" id="2.60.200.40">
    <property type="match status" value="1"/>
</dbReference>
<dbReference type="InterPro" id="IPR001206">
    <property type="entry name" value="Diacylglycerol_kinase_cat_dom"/>
</dbReference>
<dbReference type="EMBL" id="JAVRRF010000034">
    <property type="protein sequence ID" value="KAK5051280.1"/>
    <property type="molecule type" value="Genomic_DNA"/>
</dbReference>
<dbReference type="PANTHER" id="PTHR12358">
    <property type="entry name" value="SPHINGOSINE KINASE"/>
    <property type="match status" value="1"/>
</dbReference>
<dbReference type="InterPro" id="IPR016064">
    <property type="entry name" value="NAD/diacylglycerol_kinase_sf"/>
</dbReference>
<evidence type="ECO:0000313" key="3">
    <source>
        <dbReference type="Proteomes" id="UP001345691"/>
    </source>
</evidence>